<dbReference type="GO" id="GO:0006307">
    <property type="term" value="P:DNA alkylation repair"/>
    <property type="evidence" value="ECO:0007669"/>
    <property type="project" value="InterPro"/>
</dbReference>
<keyword evidence="4" id="KW-1185">Reference proteome</keyword>
<feature type="compositionally biased region" description="Polar residues" evidence="2">
    <location>
        <begin position="387"/>
        <end position="396"/>
    </location>
</feature>
<proteinExistence type="predicted"/>
<sequence>MAAQEVRRASKPSHNGGMQSRGRGKRSMSRIQGGWAPEVQVPGRGQTRGRGGGVMPKRGRGYPPLMQGNFRPGPAHQSLEPPSNDPQPYPPGLNPNAPVFEPKSGGGSHHHQQTSDQGNPGQNASQCYIGQPQDLRHQRYEYIPPEEEVSISQAKKPRRIEVDGEHTISEGPSGLSHIVLFKNFLSKEEADEALCQLDEEIDFKQQINKNRAGQDYLEPRLVRWYGEHPYAYSKVRMEANEEWPPTLLQLKMKIEHEMSMTFNSVLCNKYRSGKDGVAWHSDDEYGLREQPKIASLSLGQTRMFQMRKKPAKGCNPYDYDYSESEKLEIPLTHGTLLLMTGYTQDDWQHQIPKEYHEREMRINLTFRTIYPDERHTRATPCLKGNKKTQNQTKAAR</sequence>
<dbReference type="Proteomes" id="UP000694845">
    <property type="component" value="Unplaced"/>
</dbReference>
<dbReference type="RefSeq" id="XP_022110370.1">
    <property type="nucleotide sequence ID" value="XM_022254678.1"/>
</dbReference>
<dbReference type="Pfam" id="PF13532">
    <property type="entry name" value="2OG-FeII_Oxy_2"/>
    <property type="match status" value="1"/>
</dbReference>
<dbReference type="InterPro" id="IPR005123">
    <property type="entry name" value="Oxoglu/Fe-dep_dioxygenase_dom"/>
</dbReference>
<feature type="region of interest" description="Disordered" evidence="2">
    <location>
        <begin position="376"/>
        <end position="396"/>
    </location>
</feature>
<dbReference type="GO" id="GO:0005739">
    <property type="term" value="C:mitochondrion"/>
    <property type="evidence" value="ECO:0007669"/>
    <property type="project" value="TreeGrafter"/>
</dbReference>
<dbReference type="PANTHER" id="PTHR31212">
    <property type="entry name" value="ALPHA-KETOGLUTARATE-DEPENDENT DIOXYGENASE ALKB HOMOLOG 3"/>
    <property type="match status" value="1"/>
</dbReference>
<dbReference type="InterPro" id="IPR027450">
    <property type="entry name" value="AlkB-like"/>
</dbReference>
<dbReference type="GO" id="GO:0005654">
    <property type="term" value="C:nucleoplasm"/>
    <property type="evidence" value="ECO:0007669"/>
    <property type="project" value="TreeGrafter"/>
</dbReference>
<evidence type="ECO:0000313" key="4">
    <source>
        <dbReference type="Proteomes" id="UP000694845"/>
    </source>
</evidence>
<dbReference type="CTD" id="221120"/>
<dbReference type="AlphaFoldDB" id="A0A8B8A055"/>
<dbReference type="PROSITE" id="PS51471">
    <property type="entry name" value="FE2OG_OXY"/>
    <property type="match status" value="1"/>
</dbReference>
<protein>
    <submittedName>
        <fullName evidence="5">Alpha-ketoglutarate-dependent dioxygenase alkB homolog 3-like isoform X1</fullName>
    </submittedName>
</protein>
<feature type="domain" description="Fe2OG dioxygenase" evidence="3">
    <location>
        <begin position="261"/>
        <end position="370"/>
    </location>
</feature>
<feature type="compositionally biased region" description="Pro residues" evidence="2">
    <location>
        <begin position="83"/>
        <end position="93"/>
    </location>
</feature>
<dbReference type="InterPro" id="IPR037151">
    <property type="entry name" value="AlkB-like_sf"/>
</dbReference>
<comment type="cofactor">
    <cofactor evidence="1">
        <name>Fe(2+)</name>
        <dbReference type="ChEBI" id="CHEBI:29033"/>
    </cofactor>
</comment>
<dbReference type="PANTHER" id="PTHR31212:SF4">
    <property type="entry name" value="ALPHA-KETOGLUTARATE-DEPENDENT DIOXYGENASE ALKB HOMOLOG 3"/>
    <property type="match status" value="1"/>
</dbReference>
<evidence type="ECO:0000259" key="3">
    <source>
        <dbReference type="PROSITE" id="PS51471"/>
    </source>
</evidence>
<dbReference type="GeneID" id="110989950"/>
<evidence type="ECO:0000256" key="1">
    <source>
        <dbReference type="ARBA" id="ARBA00001954"/>
    </source>
</evidence>
<gene>
    <name evidence="5" type="primary">LOC110989950</name>
</gene>
<feature type="compositionally biased region" description="Polar residues" evidence="2">
    <location>
        <begin position="114"/>
        <end position="128"/>
    </location>
</feature>
<dbReference type="SUPFAM" id="SSF51197">
    <property type="entry name" value="Clavaminate synthase-like"/>
    <property type="match status" value="1"/>
</dbReference>
<dbReference type="InterPro" id="IPR032854">
    <property type="entry name" value="ALKBH3"/>
</dbReference>
<dbReference type="Gene3D" id="2.60.120.590">
    <property type="entry name" value="Alpha-ketoglutarate-dependent dioxygenase AlkB-like"/>
    <property type="match status" value="1"/>
</dbReference>
<organism evidence="4 5">
    <name type="scientific">Acanthaster planci</name>
    <name type="common">Crown-of-thorns starfish</name>
    <dbReference type="NCBI Taxonomy" id="133434"/>
    <lineage>
        <taxon>Eukaryota</taxon>
        <taxon>Metazoa</taxon>
        <taxon>Echinodermata</taxon>
        <taxon>Eleutherozoa</taxon>
        <taxon>Asterozoa</taxon>
        <taxon>Asteroidea</taxon>
        <taxon>Valvatacea</taxon>
        <taxon>Valvatida</taxon>
        <taxon>Acanthasteridae</taxon>
        <taxon>Acanthaster</taxon>
    </lineage>
</organism>
<name>A0A8B8A055_ACAPL</name>
<feature type="region of interest" description="Disordered" evidence="2">
    <location>
        <begin position="1"/>
        <end position="128"/>
    </location>
</feature>
<dbReference type="GO" id="GO:0051213">
    <property type="term" value="F:dioxygenase activity"/>
    <property type="evidence" value="ECO:0007669"/>
    <property type="project" value="InterPro"/>
</dbReference>
<accession>A0A8B8A055</accession>
<evidence type="ECO:0000256" key="2">
    <source>
        <dbReference type="SAM" id="MobiDB-lite"/>
    </source>
</evidence>
<dbReference type="KEGG" id="aplc:110989950"/>
<dbReference type="OrthoDB" id="545910at2759"/>
<evidence type="ECO:0000313" key="5">
    <source>
        <dbReference type="RefSeq" id="XP_022110370.1"/>
    </source>
</evidence>
<reference evidence="5" key="1">
    <citation type="submission" date="2025-08" db="UniProtKB">
        <authorList>
            <consortium name="RefSeq"/>
        </authorList>
    </citation>
    <scope>IDENTIFICATION</scope>
</reference>